<feature type="region of interest" description="Disordered" evidence="1">
    <location>
        <begin position="158"/>
        <end position="198"/>
    </location>
</feature>
<protein>
    <submittedName>
        <fullName evidence="2">Uncharacterized protein</fullName>
    </submittedName>
</protein>
<dbReference type="HOGENOM" id="CLU_1110476_0_0_14"/>
<dbReference type="AlphaFoldDB" id="A0A0H3DNY5"/>
<evidence type="ECO:0000313" key="3">
    <source>
        <dbReference type="Proteomes" id="UP000007756"/>
    </source>
</evidence>
<dbReference type="PATRIC" id="fig|722438.3.peg.779"/>
<dbReference type="Proteomes" id="UP000007756">
    <property type="component" value="Chromosome"/>
</dbReference>
<dbReference type="EMBL" id="CP002077">
    <property type="protein sequence ID" value="ADK86922.1"/>
    <property type="molecule type" value="Genomic_DNA"/>
</dbReference>
<dbReference type="KEGG" id="mpj:MPNE_0799"/>
<proteinExistence type="predicted"/>
<gene>
    <name evidence="2" type="ordered locus">MPNE_0799</name>
</gene>
<organism evidence="2 3">
    <name type="scientific">Mycoplasmoides pneumoniae (strain ATCC 15531 / DSM 23978 / CIP 103766 / NBRC 14401 / NCTC 10119 / FH)</name>
    <name type="common">Mycoplasma pneumoniae</name>
    <dbReference type="NCBI Taxonomy" id="722438"/>
    <lineage>
        <taxon>Bacteria</taxon>
        <taxon>Bacillati</taxon>
        <taxon>Mycoplasmatota</taxon>
        <taxon>Mycoplasmoidales</taxon>
        <taxon>Mycoplasmoidaceae</taxon>
        <taxon>Mycoplasmoides</taxon>
    </lineage>
</organism>
<feature type="region of interest" description="Disordered" evidence="1">
    <location>
        <begin position="85"/>
        <end position="107"/>
    </location>
</feature>
<dbReference type="STRING" id="722438.F539_03845"/>
<accession>A0A0H3DNY5</accession>
<dbReference type="RefSeq" id="WP_010875044.1">
    <property type="nucleotide sequence ID" value="NZ_CP010546.1"/>
</dbReference>
<evidence type="ECO:0000256" key="1">
    <source>
        <dbReference type="SAM" id="MobiDB-lite"/>
    </source>
</evidence>
<name>A0A0H3DNY5_MYCPB</name>
<reference evidence="2 3" key="1">
    <citation type="journal article" date="2010" name="Appl. Environ. Microbiol.">
        <title>Targeted chromosomal knockouts in Mycoplasma pneumoniae.</title>
        <authorList>
            <person name="Krishnakumar R."/>
            <person name="Assad-Garcia N."/>
            <person name="Benders G.A."/>
            <person name="Phan Q."/>
            <person name="Montague M.G."/>
            <person name="Glass J.I."/>
        </authorList>
    </citation>
    <scope>NUCLEOTIDE SEQUENCE [LARGE SCALE GENOMIC DNA]</scope>
    <source>
        <strain evidence="3">ATCC 15531 / DSM 22911 / NBRC 14401 / NCTC 10119 / FH</strain>
    </source>
</reference>
<sequence length="250" mass="28662">MAISKKKRFFFDLAQDEDDAETVQEVKKVEQQLKLEPVVQPQHDLTNQTKANQSSQDRKFFSKDMPQFDFGPLLKFGDEFVKSFNQFPKQEPQTSTQPVNVQPQSEPTNFNNQVPTQPVHQTAEVHLNEFQQPTTTNFNQQPVATSNIQVEATQPIVEPVPQPEPQPAVEQPQVKQTTRPSNKLQEEENLPPPKAKVPGIIPLERQERLTTGVHFYTSTRVWNKVKRYAKAVNIPISRILTMILDQVIEE</sequence>
<feature type="compositionally biased region" description="Low complexity" evidence="1">
    <location>
        <begin position="167"/>
        <end position="176"/>
    </location>
</feature>
<dbReference type="GeneID" id="66609362"/>
<evidence type="ECO:0000313" key="2">
    <source>
        <dbReference type="EMBL" id="ADK86922.1"/>
    </source>
</evidence>
<dbReference type="SMR" id="A0A0H3DNY5"/>
<dbReference type="PaxDb" id="722438-MPNE_0799"/>